<gene>
    <name evidence="1" type="ORF">H6G72_06935</name>
</gene>
<sequence length="262" mass="29294">MAVSLIASEEGLNIVDGARRIKNLNKYSLSWAQSAVVGQAALKKFWRRIPIVHENFVSICQAVGVNWEDVCEKNLTQSLKVEKNWILTEGWLVEVKAMIEKEEEALMQQLFSLLDQFSGNVLVNKQRINSGYDRSWQSVDSLLNPKQSRSRITDATPAAGQVELAKQVDFGDGNSVILVVQQTPTSDEEVEVIIEIYPVNDDLYLPSGLQVLILDEAEAVVPELSLEIKSFADSIKVPFSVGLYELFYVQLTLGNTKITESF</sequence>
<evidence type="ECO:0000313" key="1">
    <source>
        <dbReference type="EMBL" id="MBD2543590.1"/>
    </source>
</evidence>
<keyword evidence="2" id="KW-1185">Reference proteome</keyword>
<dbReference type="Proteomes" id="UP000641954">
    <property type="component" value="Unassembled WGS sequence"/>
</dbReference>
<dbReference type="EMBL" id="JACJSK010000007">
    <property type="protein sequence ID" value="MBD2543590.1"/>
    <property type="molecule type" value="Genomic_DNA"/>
</dbReference>
<proteinExistence type="predicted"/>
<comment type="caution">
    <text evidence="1">The sequence shown here is derived from an EMBL/GenBank/DDBJ whole genome shotgun (WGS) entry which is preliminary data.</text>
</comment>
<name>A0ABR8EAT4_9CYAN</name>
<dbReference type="InterPro" id="IPR014951">
    <property type="entry name" value="DUF1822"/>
</dbReference>
<dbReference type="Pfam" id="PF08852">
    <property type="entry name" value="DUF1822"/>
    <property type="match status" value="1"/>
</dbReference>
<organism evidence="1 2">
    <name type="scientific">Planktothricoides raciborskii FACHB-1370</name>
    <dbReference type="NCBI Taxonomy" id="2949576"/>
    <lineage>
        <taxon>Bacteria</taxon>
        <taxon>Bacillati</taxon>
        <taxon>Cyanobacteriota</taxon>
        <taxon>Cyanophyceae</taxon>
        <taxon>Oscillatoriophycideae</taxon>
        <taxon>Oscillatoriales</taxon>
        <taxon>Oscillatoriaceae</taxon>
        <taxon>Planktothricoides</taxon>
    </lineage>
</organism>
<dbReference type="RefSeq" id="WP_054465007.1">
    <property type="nucleotide sequence ID" value="NZ_JACJSK010000007.1"/>
</dbReference>
<reference evidence="1 2" key="1">
    <citation type="journal article" date="2020" name="ISME J.">
        <title>Comparative genomics reveals insights into cyanobacterial evolution and habitat adaptation.</title>
        <authorList>
            <person name="Chen M.Y."/>
            <person name="Teng W.K."/>
            <person name="Zhao L."/>
            <person name="Hu C.X."/>
            <person name="Zhou Y.K."/>
            <person name="Han B.P."/>
            <person name="Song L.R."/>
            <person name="Shu W.S."/>
        </authorList>
    </citation>
    <scope>NUCLEOTIDE SEQUENCE [LARGE SCALE GENOMIC DNA]</scope>
    <source>
        <strain evidence="1 2">FACHB-1370</strain>
    </source>
</reference>
<evidence type="ECO:0000313" key="2">
    <source>
        <dbReference type="Proteomes" id="UP000641954"/>
    </source>
</evidence>
<accession>A0ABR8EAT4</accession>
<protein>
    <submittedName>
        <fullName evidence="1">DUF1822 family protein</fullName>
    </submittedName>
</protein>